<dbReference type="InterPro" id="IPR036390">
    <property type="entry name" value="WH_DNA-bd_sf"/>
</dbReference>
<dbReference type="SUPFAM" id="SSF48008">
    <property type="entry name" value="GntR ligand-binding domain-like"/>
    <property type="match status" value="1"/>
</dbReference>
<feature type="domain" description="HTH gntR-type" evidence="4">
    <location>
        <begin position="3"/>
        <end position="71"/>
    </location>
</feature>
<sequence length="237" mass="25186">MSRNLTSALVDDLRARIVDGRISPGERLPSESTLIAEHGVSRTVVREAVARLQAEGLVHTRRGSGSFVLTPPAAPGGTSRPVRTLQDRRRLLAFRTGVESEAAALAATAREEHQLARMEDALARSEEEVDNPAASLENDFEFHRTVAEASGNPYYVDALTGLGPAMITMPPRRLDGAPGGGRASRVAAEHRSVLDAIRARDPLAASAAMRAHLANSLWRLEAEAGGCGPSETAVGKD</sequence>
<dbReference type="EMBL" id="BAAAOA010000029">
    <property type="protein sequence ID" value="GAA1764605.1"/>
    <property type="molecule type" value="Genomic_DNA"/>
</dbReference>
<dbReference type="CDD" id="cd07377">
    <property type="entry name" value="WHTH_GntR"/>
    <property type="match status" value="1"/>
</dbReference>
<dbReference type="InterPro" id="IPR008920">
    <property type="entry name" value="TF_FadR/GntR_C"/>
</dbReference>
<keyword evidence="3" id="KW-0804">Transcription</keyword>
<comment type="caution">
    <text evidence="5">The sequence shown here is derived from an EMBL/GenBank/DDBJ whole genome shotgun (WGS) entry which is preliminary data.</text>
</comment>
<evidence type="ECO:0000256" key="2">
    <source>
        <dbReference type="ARBA" id="ARBA00023125"/>
    </source>
</evidence>
<evidence type="ECO:0000256" key="3">
    <source>
        <dbReference type="ARBA" id="ARBA00023163"/>
    </source>
</evidence>
<keyword evidence="1" id="KW-0805">Transcription regulation</keyword>
<keyword evidence="6" id="KW-1185">Reference proteome</keyword>
<dbReference type="PRINTS" id="PR00035">
    <property type="entry name" value="HTHGNTR"/>
</dbReference>
<protein>
    <submittedName>
        <fullName evidence="5">FadR/GntR family transcriptional regulator</fullName>
    </submittedName>
</protein>
<accession>A0ABP4X010</accession>
<evidence type="ECO:0000256" key="1">
    <source>
        <dbReference type="ARBA" id="ARBA00023015"/>
    </source>
</evidence>
<dbReference type="PANTHER" id="PTHR43537:SF5">
    <property type="entry name" value="UXU OPERON TRANSCRIPTIONAL REGULATOR"/>
    <property type="match status" value="1"/>
</dbReference>
<proteinExistence type="predicted"/>
<dbReference type="Gene3D" id="1.20.120.530">
    <property type="entry name" value="GntR ligand-binding domain-like"/>
    <property type="match status" value="1"/>
</dbReference>
<gene>
    <name evidence="5" type="ORF">GCM10009767_24130</name>
</gene>
<organism evidence="5 6">
    <name type="scientific">Kocuria aegyptia</name>
    <dbReference type="NCBI Taxonomy" id="330943"/>
    <lineage>
        <taxon>Bacteria</taxon>
        <taxon>Bacillati</taxon>
        <taxon>Actinomycetota</taxon>
        <taxon>Actinomycetes</taxon>
        <taxon>Micrococcales</taxon>
        <taxon>Micrococcaceae</taxon>
        <taxon>Kocuria</taxon>
    </lineage>
</organism>
<dbReference type="Pfam" id="PF07729">
    <property type="entry name" value="FCD"/>
    <property type="match status" value="1"/>
</dbReference>
<dbReference type="SMART" id="SM00895">
    <property type="entry name" value="FCD"/>
    <property type="match status" value="1"/>
</dbReference>
<dbReference type="Gene3D" id="1.10.10.10">
    <property type="entry name" value="Winged helix-like DNA-binding domain superfamily/Winged helix DNA-binding domain"/>
    <property type="match status" value="1"/>
</dbReference>
<dbReference type="Pfam" id="PF00392">
    <property type="entry name" value="GntR"/>
    <property type="match status" value="1"/>
</dbReference>
<evidence type="ECO:0000313" key="5">
    <source>
        <dbReference type="EMBL" id="GAA1764605.1"/>
    </source>
</evidence>
<name>A0ABP4X010_9MICC</name>
<reference evidence="6" key="1">
    <citation type="journal article" date="2019" name="Int. J. Syst. Evol. Microbiol.">
        <title>The Global Catalogue of Microorganisms (GCM) 10K type strain sequencing project: providing services to taxonomists for standard genome sequencing and annotation.</title>
        <authorList>
            <consortium name="The Broad Institute Genomics Platform"/>
            <consortium name="The Broad Institute Genome Sequencing Center for Infectious Disease"/>
            <person name="Wu L."/>
            <person name="Ma J."/>
        </authorList>
    </citation>
    <scope>NUCLEOTIDE SEQUENCE [LARGE SCALE GENOMIC DNA]</scope>
    <source>
        <strain evidence="6">JCM 14735</strain>
    </source>
</reference>
<keyword evidence="2" id="KW-0238">DNA-binding</keyword>
<evidence type="ECO:0000313" key="6">
    <source>
        <dbReference type="Proteomes" id="UP001501204"/>
    </source>
</evidence>
<dbReference type="RefSeq" id="WP_344122836.1">
    <property type="nucleotide sequence ID" value="NZ_BAAAOA010000029.1"/>
</dbReference>
<dbReference type="PROSITE" id="PS50949">
    <property type="entry name" value="HTH_GNTR"/>
    <property type="match status" value="1"/>
</dbReference>
<dbReference type="InterPro" id="IPR011711">
    <property type="entry name" value="GntR_C"/>
</dbReference>
<dbReference type="InterPro" id="IPR000524">
    <property type="entry name" value="Tscrpt_reg_HTH_GntR"/>
</dbReference>
<dbReference type="Proteomes" id="UP001501204">
    <property type="component" value="Unassembled WGS sequence"/>
</dbReference>
<dbReference type="InterPro" id="IPR036388">
    <property type="entry name" value="WH-like_DNA-bd_sf"/>
</dbReference>
<dbReference type="PANTHER" id="PTHR43537">
    <property type="entry name" value="TRANSCRIPTIONAL REGULATOR, GNTR FAMILY"/>
    <property type="match status" value="1"/>
</dbReference>
<evidence type="ECO:0000259" key="4">
    <source>
        <dbReference type="PROSITE" id="PS50949"/>
    </source>
</evidence>
<dbReference type="SUPFAM" id="SSF46785">
    <property type="entry name" value="Winged helix' DNA-binding domain"/>
    <property type="match status" value="1"/>
</dbReference>
<dbReference type="SMART" id="SM00345">
    <property type="entry name" value="HTH_GNTR"/>
    <property type="match status" value="1"/>
</dbReference>